<evidence type="ECO:0000313" key="1">
    <source>
        <dbReference type="EMBL" id="MCJ8735127.1"/>
    </source>
</evidence>
<sequence length="211" mass="24329">MNLYVLDGKDPSALEESIRKTLSDLTGGKRQLIFQVKKLNLADKEAAKLYMEHCTIDVCNNLNVWFNLWPFDLCFSILRCMARWIWGREYDFLHNMTAKAVPDPLLKSETRDYIDAGLLLNSPYFSVLRKERNVELIISLDFSDGDPFMTVKKAAEMCRKQNIPFPEVNIPPEDLRNLPKDFYVFKGQNVPTVIHIPLFNVVNCGGKLKII</sequence>
<proteinExistence type="predicted"/>
<comment type="caution">
    <text evidence="1">The sequence shown here is derived from an EMBL/GenBank/DDBJ whole genome shotgun (WGS) entry which is preliminary data.</text>
</comment>
<gene>
    <name evidence="1" type="ORF">PDJAM_G00243370</name>
</gene>
<reference evidence="1" key="1">
    <citation type="submission" date="2020-02" db="EMBL/GenBank/DDBJ databases">
        <title>Genome sequencing of the panga catfish, Pangasius djambal.</title>
        <authorList>
            <person name="Wen M."/>
            <person name="Zahm M."/>
            <person name="Roques C."/>
            <person name="Cabau C."/>
            <person name="Klopp C."/>
            <person name="Donnadieu C."/>
            <person name="Jouanno E."/>
            <person name="Avarre J.-C."/>
            <person name="Campet M."/>
            <person name="Ha T."/>
            <person name="Dugue R."/>
            <person name="Lampietro C."/>
            <person name="Louis A."/>
            <person name="Herpin A."/>
            <person name="Echchiki A."/>
            <person name="Berthelot C."/>
            <person name="Parey E."/>
            <person name="Roest-Crollius H."/>
            <person name="Braasch I."/>
            <person name="Postlethwait J.H."/>
            <person name="Bobe J."/>
            <person name="Montfort J."/>
            <person name="Bouchez O."/>
            <person name="Begum T."/>
            <person name="Schartl M."/>
            <person name="Gustiano R."/>
            <person name="Guiguen Y."/>
        </authorList>
    </citation>
    <scope>NUCLEOTIDE SEQUENCE</scope>
    <source>
        <strain evidence="1">Pdj_M5554</strain>
    </source>
</reference>
<dbReference type="Proteomes" id="UP000830395">
    <property type="component" value="Chromosome 8"/>
</dbReference>
<name>A0ACC5YIF8_9TELE</name>
<organism evidence="1 2">
    <name type="scientific">Pangasius djambal</name>
    <dbReference type="NCBI Taxonomy" id="1691987"/>
    <lineage>
        <taxon>Eukaryota</taxon>
        <taxon>Metazoa</taxon>
        <taxon>Chordata</taxon>
        <taxon>Craniata</taxon>
        <taxon>Vertebrata</taxon>
        <taxon>Euteleostomi</taxon>
        <taxon>Actinopterygii</taxon>
        <taxon>Neopterygii</taxon>
        <taxon>Teleostei</taxon>
        <taxon>Ostariophysi</taxon>
        <taxon>Siluriformes</taxon>
        <taxon>Pangasiidae</taxon>
        <taxon>Pangasius</taxon>
    </lineage>
</organism>
<keyword evidence="2" id="KW-1185">Reference proteome</keyword>
<accession>A0ACC5YIF8</accession>
<dbReference type="EMBL" id="CM040982">
    <property type="protein sequence ID" value="MCJ8735127.1"/>
    <property type="molecule type" value="Genomic_DNA"/>
</dbReference>
<protein>
    <submittedName>
        <fullName evidence="1">Uncharacterized protein</fullName>
    </submittedName>
</protein>
<evidence type="ECO:0000313" key="2">
    <source>
        <dbReference type="Proteomes" id="UP000830395"/>
    </source>
</evidence>
<feature type="non-terminal residue" evidence="1">
    <location>
        <position position="211"/>
    </location>
</feature>